<dbReference type="SUPFAM" id="SSF52980">
    <property type="entry name" value="Restriction endonuclease-like"/>
    <property type="match status" value="1"/>
</dbReference>
<dbReference type="Proteomes" id="UP000268285">
    <property type="component" value="Unassembled WGS sequence"/>
</dbReference>
<proteinExistence type="predicted"/>
<protein>
    <recommendedName>
        <fullName evidence="3">DUF559 domain-containing protein</fullName>
    </recommendedName>
</protein>
<dbReference type="Gene3D" id="3.40.960.10">
    <property type="entry name" value="VSR Endonuclease"/>
    <property type="match status" value="1"/>
</dbReference>
<sequence>MCIGGVAGVEREVGALSVSPRRDSGGDARHTRSLAAVDAHSIPSLWKSVITVGGLRANLPVMWDSQAPFLGSEALACGALTRHQLRTHYRAVLPNVYLSRRAQVSLEQRIAAAWLWSHGSAVIAGAAAAALHGAQWIPVDFPVELICRNSRPPHGVLARRDVLGDGETQTMDGRTVTTPERTAFDIGRRGAVRSAVVRLDALARATGFKVDDVLCVAARHPGARGVRQLETALDLVDPGAQSPRESYLRLLLIDAGFPRPRTQIPVPGADGMPFAYLDLGWEDYMVAVEYDGDHHQRDRQQYVKDIRRVELLEQLGWIIIRVVAEDRPADILRRVQAAMAERNSIVR</sequence>
<dbReference type="InterPro" id="IPR011335">
    <property type="entry name" value="Restrct_endonuc-II-like"/>
</dbReference>
<name>A0A498QQE0_9MYCO</name>
<evidence type="ECO:0008006" key="3">
    <source>
        <dbReference type="Google" id="ProtNLM"/>
    </source>
</evidence>
<reference evidence="1 2" key="1">
    <citation type="submission" date="2018-09" db="EMBL/GenBank/DDBJ databases">
        <authorList>
            <person name="Tagini F."/>
        </authorList>
    </citation>
    <scope>NUCLEOTIDE SEQUENCE [LARGE SCALE GENOMIC DNA]</scope>
    <source>
        <strain evidence="1 2">MK142</strain>
    </source>
</reference>
<keyword evidence="2" id="KW-1185">Reference proteome</keyword>
<dbReference type="EMBL" id="UPHU01000001">
    <property type="protein sequence ID" value="VBA47018.1"/>
    <property type="molecule type" value="Genomic_DNA"/>
</dbReference>
<dbReference type="AlphaFoldDB" id="A0A498QQE0"/>
<evidence type="ECO:0000313" key="2">
    <source>
        <dbReference type="Proteomes" id="UP000268285"/>
    </source>
</evidence>
<evidence type="ECO:0000313" key="1">
    <source>
        <dbReference type="EMBL" id="VBA47018.1"/>
    </source>
</evidence>
<gene>
    <name evidence="1" type="ORF">LAUMK142_00577</name>
</gene>
<accession>A0A498QQE0</accession>
<organism evidence="1 2">
    <name type="scientific">Mycobacterium pseudokansasii</name>
    <dbReference type="NCBI Taxonomy" id="2341080"/>
    <lineage>
        <taxon>Bacteria</taxon>
        <taxon>Bacillati</taxon>
        <taxon>Actinomycetota</taxon>
        <taxon>Actinomycetes</taxon>
        <taxon>Mycobacteriales</taxon>
        <taxon>Mycobacteriaceae</taxon>
        <taxon>Mycobacterium</taxon>
    </lineage>
</organism>